<accession>A0A8K2A9Y9</accession>
<gene>
    <name evidence="1" type="ORF">GS597_19060</name>
</gene>
<dbReference type="Pfam" id="PF09670">
    <property type="entry name" value="Cas_Cas02710"/>
    <property type="match status" value="1"/>
</dbReference>
<keyword evidence="2" id="KW-1185">Reference proteome</keyword>
<evidence type="ECO:0000313" key="1">
    <source>
        <dbReference type="EMBL" id="NCJ08570.1"/>
    </source>
</evidence>
<name>A0A8K2A9Y9_9CYAN</name>
<organism evidence="1 2">
    <name type="scientific">Petrachloros mirabilis ULC683</name>
    <dbReference type="NCBI Taxonomy" id="2781853"/>
    <lineage>
        <taxon>Bacteria</taxon>
        <taxon>Bacillati</taxon>
        <taxon>Cyanobacteriota</taxon>
        <taxon>Cyanophyceae</taxon>
        <taxon>Synechococcales</taxon>
        <taxon>Petrachlorosaceae</taxon>
        <taxon>Petrachloros</taxon>
        <taxon>Petrachloros mirabilis</taxon>
    </lineage>
</organism>
<reference evidence="1" key="1">
    <citation type="submission" date="2019-12" db="EMBL/GenBank/DDBJ databases">
        <title>High-Quality draft genome sequences of three cyanobacteria isolated from the limestone walls of the Old Cathedral of Coimbra.</title>
        <authorList>
            <person name="Tiago I."/>
            <person name="Soares F."/>
            <person name="Portugal A."/>
        </authorList>
    </citation>
    <scope>NUCLEOTIDE SEQUENCE [LARGE SCALE GENOMIC DNA]</scope>
    <source>
        <strain evidence="1">C</strain>
    </source>
</reference>
<dbReference type="AlphaFoldDB" id="A0A8K2A9Y9"/>
<dbReference type="EMBL" id="WVIC01000058">
    <property type="protein sequence ID" value="NCJ08570.1"/>
    <property type="molecule type" value="Genomic_DNA"/>
</dbReference>
<dbReference type="Gene3D" id="3.40.50.10770">
    <property type="entry name" value="Hypothetical protein VC1899 like domain (Restriction endonuclease-like)"/>
    <property type="match status" value="1"/>
</dbReference>
<protein>
    <submittedName>
        <fullName evidence="1">TIGR02710 family CRISPR-associated protein</fullName>
    </submittedName>
</protein>
<dbReference type="NCBIfam" id="TIGR02710">
    <property type="entry name" value="TIGR02710 family CRISPR-associated CARF protein"/>
    <property type="match status" value="1"/>
</dbReference>
<dbReference type="InterPro" id="IPR014082">
    <property type="entry name" value="CRISPR-assoc_prot_Cas02710"/>
</dbReference>
<dbReference type="SUPFAM" id="SSF52980">
    <property type="entry name" value="Restriction endonuclease-like"/>
    <property type="match status" value="1"/>
</dbReference>
<evidence type="ECO:0000313" key="2">
    <source>
        <dbReference type="Proteomes" id="UP000607397"/>
    </source>
</evidence>
<dbReference type="Proteomes" id="UP000607397">
    <property type="component" value="Unassembled WGS sequence"/>
</dbReference>
<proteinExistence type="predicted"/>
<dbReference type="RefSeq" id="WP_161827043.1">
    <property type="nucleotide sequence ID" value="NZ_WVIC01000058.1"/>
</dbReference>
<dbReference type="InterPro" id="IPR011335">
    <property type="entry name" value="Restrct_endonuc-II-like"/>
</dbReference>
<comment type="caution">
    <text evidence="1">The sequence shown here is derived from an EMBL/GenBank/DDBJ whole genome shotgun (WGS) entry which is preliminary data.</text>
</comment>
<sequence>MSLILLVTVGGSPQPIITAIRSRSPQRVIFVCSSGANGSVSQVIDAGKPCKIRRGAEIIDEQPNIPTQMGLGEHFNPETDVILLENPDDLTESYQLISRKIKELKQAHPDSKIDADYTGGTKTMSLALGMAALDYGLPLFLTTSTTRHNLIRVERGESTERATTSAVTIERTLDQTIPQLLQAFNYAGAISTLDSILQSVELLPDQRKSICQLRDQCKGFNAWDRFDHLSAWEFISQHMAKLQVQGMALGRVLSSRQGIDPQFNSPNAITSHGYELVEDLLRNTERRAHGQRYDDAVGRLYRALELLAQIRLKQQYEVETANIDLVKIPEAVRESYITELNPRTQKIQLPLIKSYTLLSQFPDDVLGDHFQAQRNPLQNALQIRNHSILAHGFTPVTAATYQTYGLCIKNFIEEGLKLLAPNHQPLPQFPNRL</sequence>